<reference evidence="4" key="1">
    <citation type="submission" date="2017-02" db="UniProtKB">
        <authorList>
            <consortium name="WormBaseParasite"/>
        </authorList>
    </citation>
    <scope>IDENTIFICATION</scope>
</reference>
<dbReference type="WBParaSite" id="EVEC_0001363601-mRNA-1">
    <property type="protein sequence ID" value="EVEC_0001363601-mRNA-1"/>
    <property type="gene ID" value="EVEC_0001363601"/>
</dbReference>
<name>A0A0N4VRG7_ENTVE</name>
<reference evidence="2 3" key="2">
    <citation type="submission" date="2018-10" db="EMBL/GenBank/DDBJ databases">
        <authorList>
            <consortium name="Pathogen Informatics"/>
        </authorList>
    </citation>
    <scope>NUCLEOTIDE SEQUENCE [LARGE SCALE GENOMIC DNA]</scope>
</reference>
<dbReference type="AlphaFoldDB" id="A0A0N4VRG7"/>
<proteinExistence type="predicted"/>
<dbReference type="EMBL" id="UXUI01016792">
    <property type="protein sequence ID" value="VDD98012.1"/>
    <property type="molecule type" value="Genomic_DNA"/>
</dbReference>
<gene>
    <name evidence="2" type="ORF">EVEC_LOCUS12763</name>
</gene>
<dbReference type="Proteomes" id="UP000274131">
    <property type="component" value="Unassembled WGS sequence"/>
</dbReference>
<accession>A0A0N4VRG7</accession>
<protein>
    <submittedName>
        <fullName evidence="4">Secreted protein</fullName>
    </submittedName>
</protein>
<feature type="chain" id="PRO_5043123159" evidence="1">
    <location>
        <begin position="22"/>
        <end position="69"/>
    </location>
</feature>
<sequence length="69" mass="7062">MISCLASVNLILAYIVGLAITGQIGNLSSKCGDVDLSEIFGKGGNCLQIITDDIGSSSSLSSFGLDMHP</sequence>
<keyword evidence="3" id="KW-1185">Reference proteome</keyword>
<organism evidence="4">
    <name type="scientific">Enterobius vermicularis</name>
    <name type="common">Human pinworm</name>
    <dbReference type="NCBI Taxonomy" id="51028"/>
    <lineage>
        <taxon>Eukaryota</taxon>
        <taxon>Metazoa</taxon>
        <taxon>Ecdysozoa</taxon>
        <taxon>Nematoda</taxon>
        <taxon>Chromadorea</taxon>
        <taxon>Rhabditida</taxon>
        <taxon>Spirurina</taxon>
        <taxon>Oxyuridomorpha</taxon>
        <taxon>Oxyuroidea</taxon>
        <taxon>Oxyuridae</taxon>
        <taxon>Enterobius</taxon>
    </lineage>
</organism>
<evidence type="ECO:0000313" key="2">
    <source>
        <dbReference type="EMBL" id="VDD98012.1"/>
    </source>
</evidence>
<evidence type="ECO:0000313" key="3">
    <source>
        <dbReference type="Proteomes" id="UP000274131"/>
    </source>
</evidence>
<evidence type="ECO:0000256" key="1">
    <source>
        <dbReference type="SAM" id="SignalP"/>
    </source>
</evidence>
<keyword evidence="1" id="KW-0732">Signal</keyword>
<feature type="signal peptide" evidence="1">
    <location>
        <begin position="1"/>
        <end position="21"/>
    </location>
</feature>
<evidence type="ECO:0000313" key="4">
    <source>
        <dbReference type="WBParaSite" id="EVEC_0001363601-mRNA-1"/>
    </source>
</evidence>